<dbReference type="Proteomes" id="UP001472677">
    <property type="component" value="Unassembled WGS sequence"/>
</dbReference>
<organism evidence="1 2">
    <name type="scientific">Hibiscus sabdariffa</name>
    <name type="common">roselle</name>
    <dbReference type="NCBI Taxonomy" id="183260"/>
    <lineage>
        <taxon>Eukaryota</taxon>
        <taxon>Viridiplantae</taxon>
        <taxon>Streptophyta</taxon>
        <taxon>Embryophyta</taxon>
        <taxon>Tracheophyta</taxon>
        <taxon>Spermatophyta</taxon>
        <taxon>Magnoliopsida</taxon>
        <taxon>eudicotyledons</taxon>
        <taxon>Gunneridae</taxon>
        <taxon>Pentapetalae</taxon>
        <taxon>rosids</taxon>
        <taxon>malvids</taxon>
        <taxon>Malvales</taxon>
        <taxon>Malvaceae</taxon>
        <taxon>Malvoideae</taxon>
        <taxon>Hibiscus</taxon>
    </lineage>
</organism>
<keyword evidence="2" id="KW-1185">Reference proteome</keyword>
<evidence type="ECO:0000313" key="2">
    <source>
        <dbReference type="Proteomes" id="UP001472677"/>
    </source>
</evidence>
<gene>
    <name evidence="1" type="ORF">V6N12_012706</name>
</gene>
<reference evidence="1 2" key="1">
    <citation type="journal article" date="2024" name="G3 (Bethesda)">
        <title>Genome assembly of Hibiscus sabdariffa L. provides insights into metabolisms of medicinal natural products.</title>
        <authorList>
            <person name="Kim T."/>
        </authorList>
    </citation>
    <scope>NUCLEOTIDE SEQUENCE [LARGE SCALE GENOMIC DNA]</scope>
    <source>
        <strain evidence="1">TK-2024</strain>
        <tissue evidence="1">Old leaves</tissue>
    </source>
</reference>
<proteinExistence type="predicted"/>
<comment type="caution">
    <text evidence="1">The sequence shown here is derived from an EMBL/GenBank/DDBJ whole genome shotgun (WGS) entry which is preliminary data.</text>
</comment>
<evidence type="ECO:0000313" key="1">
    <source>
        <dbReference type="EMBL" id="KAK8536044.1"/>
    </source>
</evidence>
<sequence length="193" mass="20707">MNDTSGKFSVTRNHSSQFDVLHGISEEDDAVVVGHSTARPSKQLNPDNVSRDLHAKVDAMVPGQVPTVTSKIVPGSNAMHRAITILEEGKGRDGGKGVGLRTGVKGNGKKKLRLRKKNDIKISDKILASDWSRKINVCEASSRHQPIIVYGANEGVEPPVDPGPTVVVFDDGQGGIIDMKHSYNDQDPILAVA</sequence>
<protein>
    <submittedName>
        <fullName evidence="1">Uncharacterized protein</fullName>
    </submittedName>
</protein>
<name>A0ABR2DDF8_9ROSI</name>
<accession>A0ABR2DDF8</accession>
<dbReference type="EMBL" id="JBBPBM010000029">
    <property type="protein sequence ID" value="KAK8536044.1"/>
    <property type="molecule type" value="Genomic_DNA"/>
</dbReference>